<dbReference type="RefSeq" id="WP_027312197.1">
    <property type="nucleotide sequence ID" value="NZ_JAUESS010000001.1"/>
</dbReference>
<name>A0ABV5ZFN0_9GAMM</name>
<dbReference type="Proteomes" id="UP001589628">
    <property type="component" value="Unassembled WGS sequence"/>
</dbReference>
<organism evidence="2 3">
    <name type="scientific">Balneatrix alpica</name>
    <dbReference type="NCBI Taxonomy" id="75684"/>
    <lineage>
        <taxon>Bacteria</taxon>
        <taxon>Pseudomonadati</taxon>
        <taxon>Pseudomonadota</taxon>
        <taxon>Gammaproteobacteria</taxon>
        <taxon>Oceanospirillales</taxon>
        <taxon>Balneatrichaceae</taxon>
        <taxon>Balneatrix</taxon>
    </lineage>
</organism>
<keyword evidence="1" id="KW-0175">Coiled coil</keyword>
<feature type="coiled-coil region" evidence="1">
    <location>
        <begin position="145"/>
        <end position="179"/>
    </location>
</feature>
<comment type="caution">
    <text evidence="2">The sequence shown here is derived from an EMBL/GenBank/DDBJ whole genome shotgun (WGS) entry which is preliminary data.</text>
</comment>
<keyword evidence="3" id="KW-1185">Reference proteome</keyword>
<evidence type="ECO:0000313" key="3">
    <source>
        <dbReference type="Proteomes" id="UP001589628"/>
    </source>
</evidence>
<evidence type="ECO:0000313" key="2">
    <source>
        <dbReference type="EMBL" id="MFB9886981.1"/>
    </source>
</evidence>
<dbReference type="EMBL" id="JBHLZN010000003">
    <property type="protein sequence ID" value="MFB9886981.1"/>
    <property type="molecule type" value="Genomic_DNA"/>
</dbReference>
<evidence type="ECO:0000256" key="1">
    <source>
        <dbReference type="SAM" id="Coils"/>
    </source>
</evidence>
<proteinExistence type="predicted"/>
<sequence length="186" mass="20647">MDSHDSSRSLNLRSLALLTLSSLLSACMVKPQPPAPSVEQCLLEHADLQPPPALVAEPLHAILSVQAALADLPQTQRLAALPLRDDLDPQLQEFLALSAVPSSLEQRRKADRLASRLQLAEPASQQLLKLMHSYNQQLMLLTQQLLAEREDLSLLEETIEQQQQLIEQQQQQIRALTGLDSQEGED</sequence>
<protein>
    <submittedName>
        <fullName evidence="2">Uncharacterized protein</fullName>
    </submittedName>
</protein>
<accession>A0ABV5ZFN0</accession>
<reference evidence="2 3" key="1">
    <citation type="submission" date="2024-09" db="EMBL/GenBank/DDBJ databases">
        <authorList>
            <person name="Sun Q."/>
            <person name="Mori K."/>
        </authorList>
    </citation>
    <scope>NUCLEOTIDE SEQUENCE [LARGE SCALE GENOMIC DNA]</scope>
    <source>
        <strain evidence="2 3">ATCC 51285</strain>
    </source>
</reference>
<gene>
    <name evidence="2" type="ORF">ACFFLH_11190</name>
</gene>